<dbReference type="RefSeq" id="WP_271140443.1">
    <property type="nucleotide sequence ID" value="NZ_JAPYYP010000019.1"/>
</dbReference>
<dbReference type="AlphaFoldDB" id="A0A9X3TSH3"/>
<evidence type="ECO:0000256" key="3">
    <source>
        <dbReference type="ARBA" id="ARBA00006263"/>
    </source>
</evidence>
<keyword evidence="11" id="KW-1185">Reference proteome</keyword>
<evidence type="ECO:0000256" key="2">
    <source>
        <dbReference type="ARBA" id="ARBA00004953"/>
    </source>
</evidence>
<evidence type="ECO:0000256" key="1">
    <source>
        <dbReference type="ARBA" id="ARBA00004651"/>
    </source>
</evidence>
<dbReference type="HAMAP" id="MF_00024">
    <property type="entry name" value="CobD_CbiB"/>
    <property type="match status" value="1"/>
</dbReference>
<dbReference type="InterPro" id="IPR004485">
    <property type="entry name" value="Cobalamin_biosynth_CobD/CbiB"/>
</dbReference>
<protein>
    <recommendedName>
        <fullName evidence="9">Cobalamin biosynthesis protein CobD</fullName>
    </recommendedName>
</protein>
<keyword evidence="4 9" id="KW-1003">Cell membrane</keyword>
<evidence type="ECO:0000313" key="10">
    <source>
        <dbReference type="EMBL" id="MDA5109644.1"/>
    </source>
</evidence>
<dbReference type="Pfam" id="PF03186">
    <property type="entry name" value="CobD_Cbib"/>
    <property type="match status" value="1"/>
</dbReference>
<keyword evidence="8 9" id="KW-0472">Membrane</keyword>
<gene>
    <name evidence="10" type="primary">cbiB</name>
    <name evidence="9" type="synonym">cobD</name>
    <name evidence="10" type="ORF">O3V59_14860</name>
</gene>
<dbReference type="GO" id="GO:0005886">
    <property type="term" value="C:plasma membrane"/>
    <property type="evidence" value="ECO:0007669"/>
    <property type="project" value="UniProtKB-SubCell"/>
</dbReference>
<dbReference type="NCBIfam" id="TIGR00380">
    <property type="entry name" value="cobal_cbiB"/>
    <property type="match status" value="1"/>
</dbReference>
<evidence type="ECO:0000256" key="6">
    <source>
        <dbReference type="ARBA" id="ARBA00022692"/>
    </source>
</evidence>
<feature type="transmembrane region" description="Helical" evidence="9">
    <location>
        <begin position="297"/>
        <end position="318"/>
    </location>
</feature>
<dbReference type="GO" id="GO:0048472">
    <property type="term" value="F:threonine-phosphate decarboxylase activity"/>
    <property type="evidence" value="ECO:0007669"/>
    <property type="project" value="InterPro"/>
</dbReference>
<dbReference type="EMBL" id="JAPYYP010000019">
    <property type="protein sequence ID" value="MDA5109644.1"/>
    <property type="molecule type" value="Genomic_DNA"/>
</dbReference>
<name>A0A9X3TSH3_9BACL</name>
<dbReference type="Proteomes" id="UP001151071">
    <property type="component" value="Unassembled WGS sequence"/>
</dbReference>
<evidence type="ECO:0000256" key="7">
    <source>
        <dbReference type="ARBA" id="ARBA00022989"/>
    </source>
</evidence>
<keyword evidence="5 9" id="KW-0169">Cobalamin biosynthesis</keyword>
<reference evidence="10" key="1">
    <citation type="submission" date="2022-12" db="EMBL/GenBank/DDBJ databases">
        <title>Draft genome sequence of the thermophilic strain Brevibacillus thermoruber HT42, isolated from Los Humeros, Puebla, Mexico, with biotechnological potential.</title>
        <authorList>
            <person name="Lara Sanchez J."/>
            <person name="Solis Palacios R."/>
            <person name="Bustos Baena A.S."/>
            <person name="Ruz Baez A.E."/>
            <person name="Espinosa Luna G."/>
            <person name="Oliart Ros R.M."/>
        </authorList>
    </citation>
    <scope>NUCLEOTIDE SEQUENCE</scope>
    <source>
        <strain evidence="10">HT42</strain>
    </source>
</reference>
<dbReference type="GO" id="GO:0009236">
    <property type="term" value="P:cobalamin biosynthetic process"/>
    <property type="evidence" value="ECO:0007669"/>
    <property type="project" value="UniProtKB-UniRule"/>
</dbReference>
<comment type="subcellular location">
    <subcellularLocation>
        <location evidence="1 9">Cell membrane</location>
        <topology evidence="1 9">Multi-pass membrane protein</topology>
    </subcellularLocation>
</comment>
<sequence length="322" mass="34865">MNEALILLAAYWIDRVVGDPRGLPHPVVGMGWCILRLERLLRALVKREEHLKAAGLLFPLLIAGGSLVVTWALLYAAGRVHPWLAVALEVWLISATIATKGLADAGMEVFHHLRAGDREAARRSLSMVVGRDTERLDEPEICRGAVETVAENIVDAIISPLVYAALGGAPLAMAYRAANTLDSMVGYKNEKYRNLGWASARFDDLLNFLPARLTALLLVAASWLMRLDWRQCWAVIRRDSRLHPSPNSGLPEAGVAGALGVQLGGLNYYQGVPSNRAKLGNPLRPLRPDDIGAAVRLMKLVSVLGLVVCMAAAFGISVSTGE</sequence>
<dbReference type="PANTHER" id="PTHR34308">
    <property type="entry name" value="COBALAMIN BIOSYNTHESIS PROTEIN CBIB"/>
    <property type="match status" value="1"/>
</dbReference>
<comment type="caution">
    <text evidence="9">Lacks conserved residue(s) required for the propagation of feature annotation.</text>
</comment>
<dbReference type="GO" id="GO:0015420">
    <property type="term" value="F:ABC-type vitamin B12 transporter activity"/>
    <property type="evidence" value="ECO:0007669"/>
    <property type="project" value="UniProtKB-UniRule"/>
</dbReference>
<feature type="transmembrane region" description="Helical" evidence="9">
    <location>
        <begin position="205"/>
        <end position="224"/>
    </location>
</feature>
<comment type="pathway">
    <text evidence="2 9">Cofactor biosynthesis; adenosylcobalamin biosynthesis.</text>
</comment>
<evidence type="ECO:0000256" key="5">
    <source>
        <dbReference type="ARBA" id="ARBA00022573"/>
    </source>
</evidence>
<evidence type="ECO:0000256" key="9">
    <source>
        <dbReference type="HAMAP-Rule" id="MF_00024"/>
    </source>
</evidence>
<comment type="function">
    <text evidence="9">Converts cobyric acid to cobinamide by the addition of aminopropanol on the F carboxylic group.</text>
</comment>
<evidence type="ECO:0000256" key="8">
    <source>
        <dbReference type="ARBA" id="ARBA00023136"/>
    </source>
</evidence>
<comment type="similarity">
    <text evidence="3 9">Belongs to the CobD/CbiB family.</text>
</comment>
<proteinExistence type="inferred from homology"/>
<evidence type="ECO:0000313" key="11">
    <source>
        <dbReference type="Proteomes" id="UP001151071"/>
    </source>
</evidence>
<comment type="caution">
    <text evidence="10">The sequence shown here is derived from an EMBL/GenBank/DDBJ whole genome shotgun (WGS) entry which is preliminary data.</text>
</comment>
<evidence type="ECO:0000256" key="4">
    <source>
        <dbReference type="ARBA" id="ARBA00022475"/>
    </source>
</evidence>
<feature type="transmembrane region" description="Helical" evidence="9">
    <location>
        <begin position="56"/>
        <end position="76"/>
    </location>
</feature>
<dbReference type="PANTHER" id="PTHR34308:SF1">
    <property type="entry name" value="COBALAMIN BIOSYNTHESIS PROTEIN CBIB"/>
    <property type="match status" value="1"/>
</dbReference>
<keyword evidence="7 9" id="KW-1133">Transmembrane helix</keyword>
<accession>A0A9X3TSH3</accession>
<organism evidence="10 11">
    <name type="scientific">Brevibacillus thermoruber</name>
    <dbReference type="NCBI Taxonomy" id="33942"/>
    <lineage>
        <taxon>Bacteria</taxon>
        <taxon>Bacillati</taxon>
        <taxon>Bacillota</taxon>
        <taxon>Bacilli</taxon>
        <taxon>Bacillales</taxon>
        <taxon>Paenibacillaceae</taxon>
        <taxon>Brevibacillus</taxon>
    </lineage>
</organism>
<keyword evidence="6 9" id="KW-0812">Transmembrane</keyword>